<reference evidence="2" key="1">
    <citation type="submission" date="2022-11" db="EMBL/GenBank/DDBJ databases">
        <title>Genome Resource of Sclerotinia nivalis Strain SnTB1, a Plant Pathogen Isolated from American Ginseng.</title>
        <authorList>
            <person name="Fan S."/>
        </authorList>
    </citation>
    <scope>NUCLEOTIDE SEQUENCE</scope>
    <source>
        <strain evidence="2">SnTB1</strain>
    </source>
</reference>
<feature type="chain" id="PRO_5040841621" description="Secreted protein" evidence="1">
    <location>
        <begin position="28"/>
        <end position="131"/>
    </location>
</feature>
<dbReference type="Proteomes" id="UP001152300">
    <property type="component" value="Unassembled WGS sequence"/>
</dbReference>
<name>A0A9X0AQL6_9HELO</name>
<sequence length="131" mass="14153">MHATAWVVERGRVGVQLLLLLICSVSGKIGGGSLELGAEWARGCGCSGWSQGGGNICISEHCAINALVERILANMIGFLLRVYTRVSGVLSVDDRITTTTGLNHLGRTVMSLSNKCESHQWQRMGYNYKGE</sequence>
<accession>A0A9X0AQL6</accession>
<keyword evidence="1" id="KW-0732">Signal</keyword>
<dbReference type="AlphaFoldDB" id="A0A9X0AQL6"/>
<organism evidence="2 3">
    <name type="scientific">Sclerotinia nivalis</name>
    <dbReference type="NCBI Taxonomy" id="352851"/>
    <lineage>
        <taxon>Eukaryota</taxon>
        <taxon>Fungi</taxon>
        <taxon>Dikarya</taxon>
        <taxon>Ascomycota</taxon>
        <taxon>Pezizomycotina</taxon>
        <taxon>Leotiomycetes</taxon>
        <taxon>Helotiales</taxon>
        <taxon>Sclerotiniaceae</taxon>
        <taxon>Sclerotinia</taxon>
    </lineage>
</organism>
<evidence type="ECO:0000313" key="3">
    <source>
        <dbReference type="Proteomes" id="UP001152300"/>
    </source>
</evidence>
<evidence type="ECO:0000256" key="1">
    <source>
        <dbReference type="SAM" id="SignalP"/>
    </source>
</evidence>
<comment type="caution">
    <text evidence="2">The sequence shown here is derived from an EMBL/GenBank/DDBJ whole genome shotgun (WGS) entry which is preliminary data.</text>
</comment>
<feature type="signal peptide" evidence="1">
    <location>
        <begin position="1"/>
        <end position="27"/>
    </location>
</feature>
<proteinExistence type="predicted"/>
<gene>
    <name evidence="2" type="ORF">OCU04_004529</name>
</gene>
<keyword evidence="3" id="KW-1185">Reference proteome</keyword>
<evidence type="ECO:0008006" key="4">
    <source>
        <dbReference type="Google" id="ProtNLM"/>
    </source>
</evidence>
<protein>
    <recommendedName>
        <fullName evidence="4">Secreted protein</fullName>
    </recommendedName>
</protein>
<dbReference type="EMBL" id="JAPEIS010000004">
    <property type="protein sequence ID" value="KAJ8067160.1"/>
    <property type="molecule type" value="Genomic_DNA"/>
</dbReference>
<evidence type="ECO:0000313" key="2">
    <source>
        <dbReference type="EMBL" id="KAJ8067160.1"/>
    </source>
</evidence>